<keyword evidence="2" id="KW-1003">Cell membrane</keyword>
<dbReference type="Proteomes" id="UP000198304">
    <property type="component" value="Unassembled WGS sequence"/>
</dbReference>
<dbReference type="GO" id="GO:0005886">
    <property type="term" value="C:plasma membrane"/>
    <property type="evidence" value="ECO:0007669"/>
    <property type="project" value="UniProtKB-SubCell"/>
</dbReference>
<dbReference type="PRINTS" id="PR01437">
    <property type="entry name" value="NUOXDRDTASE4"/>
</dbReference>
<evidence type="ECO:0000256" key="4">
    <source>
        <dbReference type="ARBA" id="ARBA00022989"/>
    </source>
</evidence>
<keyword evidence="11" id="KW-1185">Reference proteome</keyword>
<keyword evidence="10" id="KW-0456">Lyase</keyword>
<dbReference type="EMBL" id="FZOJ01000004">
    <property type="protein sequence ID" value="SNS09709.1"/>
    <property type="molecule type" value="Genomic_DNA"/>
</dbReference>
<evidence type="ECO:0000256" key="7">
    <source>
        <dbReference type="RuleBase" id="RU000320"/>
    </source>
</evidence>
<evidence type="ECO:0000256" key="2">
    <source>
        <dbReference type="ARBA" id="ARBA00022475"/>
    </source>
</evidence>
<feature type="transmembrane region" description="Helical" evidence="8">
    <location>
        <begin position="731"/>
        <end position="748"/>
    </location>
</feature>
<comment type="subcellular location">
    <subcellularLocation>
        <location evidence="1">Cell membrane</location>
        <topology evidence="1">Multi-pass membrane protein</topology>
    </subcellularLocation>
    <subcellularLocation>
        <location evidence="7">Membrane</location>
        <topology evidence="7">Multi-pass membrane protein</topology>
    </subcellularLocation>
</comment>
<evidence type="ECO:0000256" key="6">
    <source>
        <dbReference type="ARBA" id="ARBA00023136"/>
    </source>
</evidence>
<dbReference type="OrthoDB" id="9807568at2"/>
<feature type="transmembrane region" description="Helical" evidence="8">
    <location>
        <begin position="450"/>
        <end position="468"/>
    </location>
</feature>
<dbReference type="AlphaFoldDB" id="A0A239BPV3"/>
<protein>
    <submittedName>
        <fullName evidence="10">Formate hydrogenlyase subunit 3/Multisubunit Na+/H+ antiporter, MnhD subunit</fullName>
    </submittedName>
</protein>
<evidence type="ECO:0000259" key="9">
    <source>
        <dbReference type="Pfam" id="PF00361"/>
    </source>
</evidence>
<dbReference type="GO" id="GO:0016491">
    <property type="term" value="F:oxidoreductase activity"/>
    <property type="evidence" value="ECO:0007669"/>
    <property type="project" value="UniProtKB-KW"/>
</dbReference>
<keyword evidence="5" id="KW-0560">Oxidoreductase</keyword>
<keyword evidence="6 8" id="KW-0472">Membrane</keyword>
<dbReference type="GO" id="GO:0008137">
    <property type="term" value="F:NADH dehydrogenase (ubiquinone) activity"/>
    <property type="evidence" value="ECO:0007669"/>
    <property type="project" value="InterPro"/>
</dbReference>
<feature type="transmembrane region" description="Helical" evidence="8">
    <location>
        <begin position="67"/>
        <end position="86"/>
    </location>
</feature>
<evidence type="ECO:0000256" key="1">
    <source>
        <dbReference type="ARBA" id="ARBA00004651"/>
    </source>
</evidence>
<feature type="transmembrane region" description="Helical" evidence="8">
    <location>
        <begin position="532"/>
        <end position="552"/>
    </location>
</feature>
<organism evidence="10 11">
    <name type="scientific">Anaerovirgula multivorans</name>
    <dbReference type="NCBI Taxonomy" id="312168"/>
    <lineage>
        <taxon>Bacteria</taxon>
        <taxon>Bacillati</taxon>
        <taxon>Bacillota</taxon>
        <taxon>Clostridia</taxon>
        <taxon>Peptostreptococcales</taxon>
        <taxon>Natronincolaceae</taxon>
        <taxon>Anaerovirgula</taxon>
    </lineage>
</organism>
<dbReference type="GO" id="GO:0042773">
    <property type="term" value="P:ATP synthesis coupled electron transport"/>
    <property type="evidence" value="ECO:0007669"/>
    <property type="project" value="InterPro"/>
</dbReference>
<name>A0A239BPV3_9FIRM</name>
<keyword evidence="4 8" id="KW-1133">Transmembrane helix</keyword>
<feature type="transmembrane region" description="Helical" evidence="8">
    <location>
        <begin position="172"/>
        <end position="190"/>
    </location>
</feature>
<feature type="transmembrane region" description="Helical" evidence="8">
    <location>
        <begin position="25"/>
        <end position="47"/>
    </location>
</feature>
<evidence type="ECO:0000256" key="3">
    <source>
        <dbReference type="ARBA" id="ARBA00022692"/>
    </source>
</evidence>
<evidence type="ECO:0000313" key="10">
    <source>
        <dbReference type="EMBL" id="SNS09709.1"/>
    </source>
</evidence>
<accession>A0A239BPV3</accession>
<feature type="transmembrane region" description="Helical" evidence="8">
    <location>
        <begin position="498"/>
        <end position="520"/>
    </location>
</feature>
<feature type="transmembrane region" description="Helical" evidence="8">
    <location>
        <begin position="268"/>
        <end position="291"/>
    </location>
</feature>
<dbReference type="InterPro" id="IPR003918">
    <property type="entry name" value="NADH_UbQ_OxRdtase"/>
</dbReference>
<feature type="transmembrane region" description="Helical" evidence="8">
    <location>
        <begin position="98"/>
        <end position="118"/>
    </location>
</feature>
<dbReference type="RefSeq" id="WP_089281843.1">
    <property type="nucleotide sequence ID" value="NZ_FZOJ01000004.1"/>
</dbReference>
<proteinExistence type="predicted"/>
<dbReference type="PANTHER" id="PTHR42682">
    <property type="entry name" value="HYDROGENASE-4 COMPONENT F"/>
    <property type="match status" value="1"/>
</dbReference>
<feature type="transmembrane region" description="Helical" evidence="8">
    <location>
        <begin position="376"/>
        <end position="397"/>
    </location>
</feature>
<dbReference type="PANTHER" id="PTHR42682:SF4">
    <property type="entry name" value="NADH-UBIQUINONE_PLASTOQUINONE"/>
    <property type="match status" value="1"/>
</dbReference>
<feature type="transmembrane region" description="Helical" evidence="8">
    <location>
        <begin position="347"/>
        <end position="367"/>
    </location>
</feature>
<gene>
    <name evidence="10" type="ORF">SAMN05446037_100448</name>
</gene>
<feature type="transmembrane region" description="Helical" evidence="8">
    <location>
        <begin position="409"/>
        <end position="430"/>
    </location>
</feature>
<feature type="transmembrane region" description="Helical" evidence="8">
    <location>
        <begin position="138"/>
        <end position="160"/>
    </location>
</feature>
<keyword evidence="3 7" id="KW-0812">Transmembrane</keyword>
<dbReference type="GO" id="GO:0016829">
    <property type="term" value="F:lyase activity"/>
    <property type="evidence" value="ECO:0007669"/>
    <property type="project" value="UniProtKB-KW"/>
</dbReference>
<evidence type="ECO:0000256" key="8">
    <source>
        <dbReference type="SAM" id="Phobius"/>
    </source>
</evidence>
<feature type="transmembrane region" description="Helical" evidence="8">
    <location>
        <begin position="226"/>
        <end position="248"/>
    </location>
</feature>
<feature type="transmembrane region" description="Helical" evidence="8">
    <location>
        <begin position="591"/>
        <end position="613"/>
    </location>
</feature>
<feature type="domain" description="NADH:quinone oxidoreductase/Mrp antiporter transmembrane" evidence="9">
    <location>
        <begin position="190"/>
        <end position="485"/>
    </location>
</feature>
<dbReference type="InterPro" id="IPR052175">
    <property type="entry name" value="ComplexI-like_HydComp"/>
</dbReference>
<evidence type="ECO:0000313" key="11">
    <source>
        <dbReference type="Proteomes" id="UP000198304"/>
    </source>
</evidence>
<dbReference type="Pfam" id="PF00361">
    <property type="entry name" value="Proton_antipo_M"/>
    <property type="match status" value="1"/>
</dbReference>
<evidence type="ECO:0000256" key="5">
    <source>
        <dbReference type="ARBA" id="ARBA00023002"/>
    </source>
</evidence>
<reference evidence="10 11" key="1">
    <citation type="submission" date="2017-06" db="EMBL/GenBank/DDBJ databases">
        <authorList>
            <person name="Kim H.J."/>
            <person name="Triplett B.A."/>
        </authorList>
    </citation>
    <scope>NUCLEOTIDE SEQUENCE [LARGE SCALE GENOMIC DNA]</scope>
    <source>
        <strain evidence="10 11">SCA</strain>
    </source>
</reference>
<dbReference type="InterPro" id="IPR001750">
    <property type="entry name" value="ND/Mrp_TM"/>
</dbReference>
<sequence>MKNTESVKVLHHHDTSLGYKPSTPLFINNLIIFLLTIAAFVFFVSLTGGGKAPYLHETIRQFVASKTYYPLLIVFIPIIGGFISVVCGKKHENLRDALTVDFTFITLLMVLSMYPVVASEKIVLNLPRMMGYGLLLKVDMLSFIMAALTSILWLMTMIYAPHYMAVENHRNRFFLCVAITYGAILGTVMSGDVFTMFLFFEIMTFSSYMLVVHCETEDAIEAGNSYIYMGVFGGLCILLGMILLYMHTNTLEFTPMISELVSMGNTRYVVIALFMVGFGVKAGMIPLHLWLPKAHPVAPTPASALLSGIMIKIGGYGMLRTATSFFFPAVHEIENYKDILWYSSKNLGAVIIWMGIVTMGIGVFMALQQGNMKKMLAYHSVSQMGYVIMGIGVGIYLGHKGAMGFTGGVFHMINHALFKSLLFMVAGAIYLQTHDLDMYKMGGFWRKMPFTALVALIAALGITGTPLFNGFASKSMLHHAIIEAYEYGHPSFWYAERLFVIISAGTVCSFIKLISFTFLGKCPEEYKNIKSGYRMMDIAMLGMAVLIIAVGLRPDYILNYFLIPAARNITYDPHFIDKYLGHMNYFNSHDILGMIPVYIMGAVIFVAGMKFHLFHLHFPHWLRFDYILFYPIFKVASFICNRLNKGQERVLEKGEGLVDGVNSAINAITEGYESQVSKGERLVEDVSSAINYLTEEYETRLERSEGLIGRCVYTLNLITNRYESSMIKSDVVIYVVILTSILGMLLIFK</sequence>